<protein>
    <submittedName>
        <fullName evidence="1">Uncharacterized protein</fullName>
    </submittedName>
</protein>
<sequence length="70" mass="7829">MPFTLEFRRRTGPIPRLWDMALGELQVSEDPFIALPLPSTEDPQDDTDEIVPEEDVHLPPVAVANSLDST</sequence>
<dbReference type="AlphaFoldDB" id="A0A9Q5NB86"/>
<comment type="caution">
    <text evidence="1">The sequence shown here is derived from an EMBL/GenBank/DDBJ whole genome shotgun (WGS) entry which is preliminary data.</text>
</comment>
<name>A0A9Q5NB86_SANBA</name>
<gene>
    <name evidence="1" type="ORF">A7U60_g1483</name>
</gene>
<accession>A0A9Q5NB86</accession>
<dbReference type="EMBL" id="LNZH02000096">
    <property type="protein sequence ID" value="OCB91278.1"/>
    <property type="molecule type" value="Genomic_DNA"/>
</dbReference>
<reference evidence="1" key="1">
    <citation type="submission" date="2016-06" db="EMBL/GenBank/DDBJ databases">
        <title>Draft Genome sequence of the fungus Inonotus baumii.</title>
        <authorList>
            <person name="Zhu H."/>
            <person name="Lin W."/>
        </authorList>
    </citation>
    <scope>NUCLEOTIDE SEQUENCE</scope>
    <source>
        <strain evidence="1">821</strain>
    </source>
</reference>
<keyword evidence="2" id="KW-1185">Reference proteome</keyword>
<dbReference type="Proteomes" id="UP000757232">
    <property type="component" value="Unassembled WGS sequence"/>
</dbReference>
<proteinExistence type="predicted"/>
<organism evidence="1 2">
    <name type="scientific">Sanghuangporus baumii</name>
    <name type="common">Phellinus baumii</name>
    <dbReference type="NCBI Taxonomy" id="108892"/>
    <lineage>
        <taxon>Eukaryota</taxon>
        <taxon>Fungi</taxon>
        <taxon>Dikarya</taxon>
        <taxon>Basidiomycota</taxon>
        <taxon>Agaricomycotina</taxon>
        <taxon>Agaricomycetes</taxon>
        <taxon>Hymenochaetales</taxon>
        <taxon>Hymenochaetaceae</taxon>
        <taxon>Sanghuangporus</taxon>
    </lineage>
</organism>
<evidence type="ECO:0000313" key="1">
    <source>
        <dbReference type="EMBL" id="OCB91278.1"/>
    </source>
</evidence>
<evidence type="ECO:0000313" key="2">
    <source>
        <dbReference type="Proteomes" id="UP000757232"/>
    </source>
</evidence>